<feature type="domain" description="DDE Tnp4" evidence="3">
    <location>
        <begin position="156"/>
        <end position="280"/>
    </location>
</feature>
<reference evidence="5" key="1">
    <citation type="journal article" date="2017" name="bioRxiv">
        <title>Comparative analysis of the genomes of Stylophora pistillata and Acropora digitifera provides evidence for extensive differences between species of corals.</title>
        <authorList>
            <person name="Voolstra C.R."/>
            <person name="Li Y."/>
            <person name="Liew Y.J."/>
            <person name="Baumgarten S."/>
            <person name="Zoccola D."/>
            <person name="Flot J.-F."/>
            <person name="Tambutte S."/>
            <person name="Allemand D."/>
            <person name="Aranda M."/>
        </authorList>
    </citation>
    <scope>NUCLEOTIDE SEQUENCE [LARGE SCALE GENOMIC DNA]</scope>
</reference>
<keyword evidence="2" id="KW-0479">Metal-binding</keyword>
<evidence type="ECO:0000259" key="3">
    <source>
        <dbReference type="Pfam" id="PF13359"/>
    </source>
</evidence>
<dbReference type="Proteomes" id="UP000225706">
    <property type="component" value="Unassembled WGS sequence"/>
</dbReference>
<evidence type="ECO:0000256" key="2">
    <source>
        <dbReference type="ARBA" id="ARBA00022723"/>
    </source>
</evidence>
<gene>
    <name evidence="4" type="ORF">AWC38_SpisGene14837</name>
</gene>
<accession>A0A2B4RSU9</accession>
<comment type="cofactor">
    <cofactor evidence="1">
        <name>a divalent metal cation</name>
        <dbReference type="ChEBI" id="CHEBI:60240"/>
    </cofactor>
</comment>
<protein>
    <recommendedName>
        <fullName evidence="3">DDE Tnp4 domain-containing protein</fullName>
    </recommendedName>
</protein>
<organism evidence="4 5">
    <name type="scientific">Stylophora pistillata</name>
    <name type="common">Smooth cauliflower coral</name>
    <dbReference type="NCBI Taxonomy" id="50429"/>
    <lineage>
        <taxon>Eukaryota</taxon>
        <taxon>Metazoa</taxon>
        <taxon>Cnidaria</taxon>
        <taxon>Anthozoa</taxon>
        <taxon>Hexacorallia</taxon>
        <taxon>Scleractinia</taxon>
        <taxon>Astrocoeniina</taxon>
        <taxon>Pocilloporidae</taxon>
        <taxon>Stylophora</taxon>
    </lineage>
</organism>
<proteinExistence type="predicted"/>
<dbReference type="STRING" id="50429.A0A2B4RSU9"/>
<dbReference type="Pfam" id="PF13359">
    <property type="entry name" value="DDE_Tnp_4"/>
    <property type="match status" value="1"/>
</dbReference>
<keyword evidence="5" id="KW-1185">Reference proteome</keyword>
<evidence type="ECO:0000313" key="5">
    <source>
        <dbReference type="Proteomes" id="UP000225706"/>
    </source>
</evidence>
<dbReference type="OrthoDB" id="5956446at2759"/>
<evidence type="ECO:0000256" key="1">
    <source>
        <dbReference type="ARBA" id="ARBA00001968"/>
    </source>
</evidence>
<sequence length="308" mass="34066">MDAISNVPGHVPTLRGWFGDGGHANSLLPVDKEVEEHLERVEQAFSTGTVVVYLHDFEDILAVALAYDSSSSDVSSDEDDLDVLLVHAMFPETSKPDYIRLNLEDLTEIQCETMFRVLHLGSANTRNWDGGLNDLTQEIGLPSKMVRSGTLFRKSVVAPNGLIAHMFGPIEGRRHDAFMLGVSGLTDKLSRFQTPTGEPYVVYGDPAYGLARNIIGPFRGAHIADDEQAFNTAMSKVRTCVEWGFGKICQNFAYLDFKKNLKVLLQPVGKYYLVASILINCHTCLYGSQTSTFFDLDPSSLETYLSSL</sequence>
<dbReference type="EMBL" id="LSMT01000307">
    <property type="protein sequence ID" value="PFX20681.1"/>
    <property type="molecule type" value="Genomic_DNA"/>
</dbReference>
<evidence type="ECO:0000313" key="4">
    <source>
        <dbReference type="EMBL" id="PFX20681.1"/>
    </source>
</evidence>
<comment type="caution">
    <text evidence="4">The sequence shown here is derived from an EMBL/GenBank/DDBJ whole genome shotgun (WGS) entry which is preliminary data.</text>
</comment>
<dbReference type="GO" id="GO:0046872">
    <property type="term" value="F:metal ion binding"/>
    <property type="evidence" value="ECO:0007669"/>
    <property type="project" value="UniProtKB-KW"/>
</dbReference>
<name>A0A2B4RSU9_STYPI</name>
<dbReference type="AlphaFoldDB" id="A0A2B4RSU9"/>
<dbReference type="InterPro" id="IPR027806">
    <property type="entry name" value="HARBI1_dom"/>
</dbReference>